<dbReference type="Proteomes" id="UP000601108">
    <property type="component" value="Unassembled WGS sequence"/>
</dbReference>
<dbReference type="Pfam" id="PF00266">
    <property type="entry name" value="Aminotran_5"/>
    <property type="match status" value="1"/>
</dbReference>
<dbReference type="PANTHER" id="PTHR43586">
    <property type="entry name" value="CYSTEINE DESULFURASE"/>
    <property type="match status" value="1"/>
</dbReference>
<dbReference type="InterPro" id="IPR000192">
    <property type="entry name" value="Aminotrans_V_dom"/>
</dbReference>
<dbReference type="SUPFAM" id="SSF53383">
    <property type="entry name" value="PLP-dependent transferases"/>
    <property type="match status" value="1"/>
</dbReference>
<dbReference type="Gene3D" id="3.90.1150.10">
    <property type="entry name" value="Aspartate Aminotransferase, domain 1"/>
    <property type="match status" value="1"/>
</dbReference>
<evidence type="ECO:0000313" key="3">
    <source>
        <dbReference type="EMBL" id="GGX12442.1"/>
    </source>
</evidence>
<dbReference type="RefSeq" id="WP_027411578.1">
    <property type="nucleotide sequence ID" value="NZ_BMWS01000006.1"/>
</dbReference>
<dbReference type="Gene3D" id="3.40.640.10">
    <property type="entry name" value="Type I PLP-dependent aspartate aminotransferase-like (Major domain)"/>
    <property type="match status" value="1"/>
</dbReference>
<keyword evidence="3" id="KW-0808">Transferase</keyword>
<dbReference type="EMBL" id="BMWS01000006">
    <property type="protein sequence ID" value="GGX12442.1"/>
    <property type="molecule type" value="Genomic_DNA"/>
</dbReference>
<dbReference type="InterPro" id="IPR015422">
    <property type="entry name" value="PyrdxlP-dep_Trfase_small"/>
</dbReference>
<keyword evidence="1" id="KW-0663">Pyridoxal phosphate</keyword>
<sequence length="389" mass="44242">MTKKIYIQQQKHLFDLSEGSTYLNGAYMSPQLKSVTNVGLKTVAQKGQPYKITPEDFFTQKEILKQRFATLVDAPDYKNMAIIPSASYGVANAANNIPFQKGEEIILVDEQFPSNVYAWQEVAKKHKVSITVIKPPKDFKDRGAKWNQNILNAISKKTAVVAMCNVHWADGTLFDLKAIRAKTKTMNSYLVIDGTQSVGALPFSIKEIEPDALICGGYKWMMGPYSIGMAYYSDAFNNGTPIEHNWMNRYNSEDFTGLTKYEDRFQEKAARYSVGESSNFILTPMLIKAIEQLIEWTPAAIQQYCKTISAKAVQELKDLGCFIEEDNFRAHHLFGVYLPENINLENLKTRLQQENIFVSFRGKAMRVSPNVYNSEEDFNQLLRVLIQNN</sequence>
<proteinExistence type="predicted"/>
<accession>A0A918JU09</accession>
<gene>
    <name evidence="3" type="ORF">GCM10007384_12800</name>
</gene>
<dbReference type="AlphaFoldDB" id="A0A918JU09"/>
<keyword evidence="3" id="KW-0032">Aminotransferase</keyword>
<dbReference type="InterPro" id="IPR015421">
    <property type="entry name" value="PyrdxlP-dep_Trfase_major"/>
</dbReference>
<feature type="domain" description="Aminotransferase class V" evidence="2">
    <location>
        <begin position="62"/>
        <end position="364"/>
    </location>
</feature>
<reference evidence="3 4" key="1">
    <citation type="journal article" date="2014" name="Int. J. Syst. Evol. Microbiol.">
        <title>Complete genome sequence of Corynebacterium casei LMG S-19264T (=DSM 44701T), isolated from a smear-ripened cheese.</title>
        <authorList>
            <consortium name="US DOE Joint Genome Institute (JGI-PGF)"/>
            <person name="Walter F."/>
            <person name="Albersmeier A."/>
            <person name="Kalinowski J."/>
            <person name="Ruckert C."/>
        </authorList>
    </citation>
    <scope>NUCLEOTIDE SEQUENCE [LARGE SCALE GENOMIC DNA]</scope>
    <source>
        <strain evidence="3 4">KCTC 12285</strain>
    </source>
</reference>
<protein>
    <submittedName>
        <fullName evidence="3">Aminotransferase</fullName>
    </submittedName>
</protein>
<evidence type="ECO:0000259" key="2">
    <source>
        <dbReference type="Pfam" id="PF00266"/>
    </source>
</evidence>
<organism evidence="3 4">
    <name type="scientific">Aquimarina muelleri</name>
    <dbReference type="NCBI Taxonomy" id="279356"/>
    <lineage>
        <taxon>Bacteria</taxon>
        <taxon>Pseudomonadati</taxon>
        <taxon>Bacteroidota</taxon>
        <taxon>Flavobacteriia</taxon>
        <taxon>Flavobacteriales</taxon>
        <taxon>Flavobacteriaceae</taxon>
        <taxon>Aquimarina</taxon>
    </lineage>
</organism>
<evidence type="ECO:0000313" key="4">
    <source>
        <dbReference type="Proteomes" id="UP000601108"/>
    </source>
</evidence>
<keyword evidence="4" id="KW-1185">Reference proteome</keyword>
<evidence type="ECO:0000256" key="1">
    <source>
        <dbReference type="ARBA" id="ARBA00022898"/>
    </source>
</evidence>
<dbReference type="InterPro" id="IPR015424">
    <property type="entry name" value="PyrdxlP-dep_Trfase"/>
</dbReference>
<comment type="caution">
    <text evidence="3">The sequence shown here is derived from an EMBL/GenBank/DDBJ whole genome shotgun (WGS) entry which is preliminary data.</text>
</comment>
<dbReference type="GO" id="GO:0008483">
    <property type="term" value="F:transaminase activity"/>
    <property type="evidence" value="ECO:0007669"/>
    <property type="project" value="UniProtKB-KW"/>
</dbReference>
<dbReference type="PANTHER" id="PTHR43586:SF15">
    <property type="entry name" value="BLR3095 PROTEIN"/>
    <property type="match status" value="1"/>
</dbReference>
<name>A0A918JU09_9FLAO</name>